<dbReference type="EMBL" id="CAADEY010000066">
    <property type="protein sequence ID" value="VFJ58561.1"/>
    <property type="molecule type" value="Genomic_DNA"/>
</dbReference>
<feature type="domain" description="Glycosyltransferase 61 catalytic" evidence="1">
    <location>
        <begin position="146"/>
        <end position="321"/>
    </location>
</feature>
<reference evidence="2" key="1">
    <citation type="submission" date="2019-02" db="EMBL/GenBank/DDBJ databases">
        <authorList>
            <person name="Gruber-Vodicka R. H."/>
            <person name="Seah K. B. B."/>
        </authorList>
    </citation>
    <scope>NUCLEOTIDE SEQUENCE</scope>
    <source>
        <strain evidence="2">BECK_DK161</strain>
    </source>
</reference>
<dbReference type="InterPro" id="IPR049625">
    <property type="entry name" value="Glyco_transf_61_cat"/>
</dbReference>
<sequence>MKIYNKKECEVLKEYSKKIFASEGKASLMPLSIQSQSLNERNLNNIIKPEELDADFLSKIIYFQDALLTSRGFLIDGESVIFDSQFVPSDSFDGFISLKNIKSINSNGFDEYDHTRNIIKYTRPIRERLINEPVFVFNSNVGWSNFGHFFHDMLLQVPTYLRARKYIYNLRPAFVNNFSYPIMQKILRALIGDDLYDQRIILGPLQKLKEAYVPRKHFELMLMYVFLPALRQLKKLIEGKITNKYKAIKGKNIILSRKDSKKEEMFGSNFDDVIKILAAIGFEQIQATDLDIEDYMGIFCNIGILIGEHGAGLFNCALSQEAKLIELSIPRIRSYNSVPIFMSHLTDEYIRVDASQIGNTQYKWDFDLIADIVSAFRKNETIL</sequence>
<proteinExistence type="predicted"/>
<evidence type="ECO:0000313" key="2">
    <source>
        <dbReference type="EMBL" id="VFJ58561.1"/>
    </source>
</evidence>
<protein>
    <recommendedName>
        <fullName evidence="1">Glycosyltransferase 61 catalytic domain-containing protein</fullName>
    </recommendedName>
</protein>
<evidence type="ECO:0000259" key="1">
    <source>
        <dbReference type="Pfam" id="PF04577"/>
    </source>
</evidence>
<gene>
    <name evidence="2" type="ORF">BECKDK2373C_GA0170839_106610</name>
</gene>
<name>A0A450SWZ6_9GAMM</name>
<dbReference type="Pfam" id="PF04577">
    <property type="entry name" value="Glyco_transf_61"/>
    <property type="match status" value="1"/>
</dbReference>
<accession>A0A450SWZ6</accession>
<dbReference type="GO" id="GO:0016757">
    <property type="term" value="F:glycosyltransferase activity"/>
    <property type="evidence" value="ECO:0007669"/>
    <property type="project" value="InterPro"/>
</dbReference>
<dbReference type="AlphaFoldDB" id="A0A450SWZ6"/>
<organism evidence="2">
    <name type="scientific">Candidatus Kentrum sp. DK</name>
    <dbReference type="NCBI Taxonomy" id="2126562"/>
    <lineage>
        <taxon>Bacteria</taxon>
        <taxon>Pseudomonadati</taxon>
        <taxon>Pseudomonadota</taxon>
        <taxon>Gammaproteobacteria</taxon>
        <taxon>Candidatus Kentrum</taxon>
    </lineage>
</organism>